<dbReference type="PRINTS" id="PR00083">
    <property type="entry name" value="HOLDHDRGNASE"/>
</dbReference>
<dbReference type="CDD" id="cd06572">
    <property type="entry name" value="Histidinol_dh"/>
    <property type="match status" value="1"/>
</dbReference>
<comment type="similarity">
    <text evidence="2">Belongs to the histidinol dehydrogenase family.</text>
</comment>
<feature type="non-terminal residue" evidence="6">
    <location>
        <position position="379"/>
    </location>
</feature>
<proteinExistence type="inferred from homology"/>
<evidence type="ECO:0000256" key="1">
    <source>
        <dbReference type="ARBA" id="ARBA00001947"/>
    </source>
</evidence>
<dbReference type="Pfam" id="PF00815">
    <property type="entry name" value="Histidinol_dh"/>
    <property type="match status" value="1"/>
</dbReference>
<evidence type="ECO:0000313" key="6">
    <source>
        <dbReference type="EMBL" id="SVB95224.1"/>
    </source>
</evidence>
<dbReference type="PANTHER" id="PTHR21256">
    <property type="entry name" value="HISTIDINOL DEHYDROGENASE HDH"/>
    <property type="match status" value="1"/>
</dbReference>
<evidence type="ECO:0000256" key="4">
    <source>
        <dbReference type="ARBA" id="ARBA00022833"/>
    </source>
</evidence>
<keyword evidence="4" id="KW-0862">Zinc</keyword>
<evidence type="ECO:0000256" key="2">
    <source>
        <dbReference type="ARBA" id="ARBA00010178"/>
    </source>
</evidence>
<protein>
    <recommendedName>
        <fullName evidence="7">Histidinol dehydrogenase</fullName>
    </recommendedName>
</protein>
<dbReference type="FunFam" id="3.40.50.1980:FF:000026">
    <property type="entry name" value="Histidinol dehydrogenase"/>
    <property type="match status" value="1"/>
</dbReference>
<dbReference type="EMBL" id="UINC01065494">
    <property type="protein sequence ID" value="SVB95224.1"/>
    <property type="molecule type" value="Genomic_DNA"/>
</dbReference>
<accession>A0A382I694</accession>
<dbReference type="GO" id="GO:0004399">
    <property type="term" value="F:histidinol dehydrogenase activity"/>
    <property type="evidence" value="ECO:0007669"/>
    <property type="project" value="TreeGrafter"/>
</dbReference>
<organism evidence="6">
    <name type="scientific">marine metagenome</name>
    <dbReference type="NCBI Taxonomy" id="408172"/>
    <lineage>
        <taxon>unclassified sequences</taxon>
        <taxon>metagenomes</taxon>
        <taxon>ecological metagenomes</taxon>
    </lineage>
</organism>
<keyword evidence="5" id="KW-0560">Oxidoreductase</keyword>
<dbReference type="PROSITE" id="PS00611">
    <property type="entry name" value="HISOL_DEHYDROGENASE"/>
    <property type="match status" value="1"/>
</dbReference>
<dbReference type="HAMAP" id="MF_01024">
    <property type="entry name" value="HisD"/>
    <property type="match status" value="1"/>
</dbReference>
<gene>
    <name evidence="6" type="ORF">METZ01_LOCUS248078</name>
</gene>
<dbReference type="GO" id="GO:0000105">
    <property type="term" value="P:L-histidine biosynthetic process"/>
    <property type="evidence" value="ECO:0007669"/>
    <property type="project" value="UniProtKB-ARBA"/>
</dbReference>
<dbReference type="Gene3D" id="3.40.50.1980">
    <property type="entry name" value="Nitrogenase molybdenum iron protein domain"/>
    <property type="match status" value="2"/>
</dbReference>
<dbReference type="GO" id="GO:0046872">
    <property type="term" value="F:metal ion binding"/>
    <property type="evidence" value="ECO:0007669"/>
    <property type="project" value="UniProtKB-KW"/>
</dbReference>
<evidence type="ECO:0000256" key="3">
    <source>
        <dbReference type="ARBA" id="ARBA00022723"/>
    </source>
</evidence>
<dbReference type="InterPro" id="IPR012131">
    <property type="entry name" value="Hstdl_DH"/>
</dbReference>
<dbReference type="SUPFAM" id="SSF53720">
    <property type="entry name" value="ALDH-like"/>
    <property type="match status" value="1"/>
</dbReference>
<sequence length="379" mass="40976">MIEKRDASVDVEKQVAEILQQVRQRGDEAVLEHTRLFDRIDYNAGDLRLSAAELDQAMELVPQEQIRALRHAYERITAYHGRQLPADDRYLDELGNQLGHRWTAVAAVGLYVPGGLASYPSTLLMNAIPAKVAGVPRLAMVVPTPDGLMNPLVLAAAKIVGVDEIYRIGGAQAIGALAFGTDTIPSVDKIVGPGNVYVATAKRQVFGTVGIEMIAGPSEILVLADNGNKPDWIAADLLSQAEHDIAAQSILITDDESFADQVMVSVSAQLRHLTRADIATESWNRFSCVIIVRNWGEAADLVDRIAPEHLAISMAEDEAMLAKIRNAGSIFLGSHSPEPIGDYIAGPNHVLPTARGARFSSGLSVLDFMKRSSVIRCSE</sequence>
<dbReference type="PANTHER" id="PTHR21256:SF2">
    <property type="entry name" value="HISTIDINE BIOSYNTHESIS TRIFUNCTIONAL PROTEIN"/>
    <property type="match status" value="1"/>
</dbReference>
<name>A0A382I694_9ZZZZ</name>
<reference evidence="6" key="1">
    <citation type="submission" date="2018-05" db="EMBL/GenBank/DDBJ databases">
        <authorList>
            <person name="Lanie J.A."/>
            <person name="Ng W.-L."/>
            <person name="Kazmierczak K.M."/>
            <person name="Andrzejewski T.M."/>
            <person name="Davidsen T.M."/>
            <person name="Wayne K.J."/>
            <person name="Tettelin H."/>
            <person name="Glass J.I."/>
            <person name="Rusch D."/>
            <person name="Podicherti R."/>
            <person name="Tsui H.-C.T."/>
            <person name="Winkler M.E."/>
        </authorList>
    </citation>
    <scope>NUCLEOTIDE SEQUENCE</scope>
</reference>
<dbReference type="NCBIfam" id="TIGR00069">
    <property type="entry name" value="hisD"/>
    <property type="match status" value="1"/>
</dbReference>
<dbReference type="GO" id="GO:0051287">
    <property type="term" value="F:NAD binding"/>
    <property type="evidence" value="ECO:0007669"/>
    <property type="project" value="InterPro"/>
</dbReference>
<evidence type="ECO:0008006" key="7">
    <source>
        <dbReference type="Google" id="ProtNLM"/>
    </source>
</evidence>
<comment type="cofactor">
    <cofactor evidence="1">
        <name>Zn(2+)</name>
        <dbReference type="ChEBI" id="CHEBI:29105"/>
    </cofactor>
</comment>
<dbReference type="InterPro" id="IPR016161">
    <property type="entry name" value="Ald_DH/histidinol_DH"/>
</dbReference>
<dbReference type="AlphaFoldDB" id="A0A382I694"/>
<dbReference type="Gene3D" id="1.20.5.1300">
    <property type="match status" value="1"/>
</dbReference>
<keyword evidence="3" id="KW-0479">Metal-binding</keyword>
<dbReference type="InterPro" id="IPR001692">
    <property type="entry name" value="Histidinol_DH_CS"/>
</dbReference>
<dbReference type="GO" id="GO:0005829">
    <property type="term" value="C:cytosol"/>
    <property type="evidence" value="ECO:0007669"/>
    <property type="project" value="TreeGrafter"/>
</dbReference>
<evidence type="ECO:0000256" key="5">
    <source>
        <dbReference type="ARBA" id="ARBA00023002"/>
    </source>
</evidence>
<dbReference type="FunFam" id="3.40.50.1980:FF:000001">
    <property type="entry name" value="Histidinol dehydrogenase"/>
    <property type="match status" value="1"/>
</dbReference>